<name>A0ABV4BZ71_9MYCO</name>
<dbReference type="SUPFAM" id="SSF53474">
    <property type="entry name" value="alpha/beta-Hydrolases"/>
    <property type="match status" value="1"/>
</dbReference>
<dbReference type="InterPro" id="IPR029058">
    <property type="entry name" value="AB_hydrolase_fold"/>
</dbReference>
<organism evidence="1 2">
    <name type="scientific">Mycobacterium servetii</name>
    <dbReference type="NCBI Taxonomy" id="3237418"/>
    <lineage>
        <taxon>Bacteria</taxon>
        <taxon>Bacillati</taxon>
        <taxon>Actinomycetota</taxon>
        <taxon>Actinomycetes</taxon>
        <taxon>Mycobacteriales</taxon>
        <taxon>Mycobacteriaceae</taxon>
        <taxon>Mycobacterium</taxon>
    </lineage>
</organism>
<sequence length="72" mass="7545">MAEQLAAIGVPTLVLAFEHDLFFPPDLWEASARRIPAADFARIDSAGHGGISTGPGDSVARIIAFCRAQHGG</sequence>
<evidence type="ECO:0000313" key="1">
    <source>
        <dbReference type="EMBL" id="MEY8015599.1"/>
    </source>
</evidence>
<dbReference type="GO" id="GO:0016787">
    <property type="term" value="F:hydrolase activity"/>
    <property type="evidence" value="ECO:0007669"/>
    <property type="project" value="UniProtKB-KW"/>
</dbReference>
<dbReference type="Gene3D" id="3.40.50.1820">
    <property type="entry name" value="alpha/beta hydrolase"/>
    <property type="match status" value="1"/>
</dbReference>
<keyword evidence="2" id="KW-1185">Reference proteome</keyword>
<comment type="caution">
    <text evidence="1">The sequence shown here is derived from an EMBL/GenBank/DDBJ whole genome shotgun (WGS) entry which is preliminary data.</text>
</comment>
<evidence type="ECO:0000313" key="2">
    <source>
        <dbReference type="Proteomes" id="UP001564760"/>
    </source>
</evidence>
<dbReference type="RefSeq" id="WP_369741829.1">
    <property type="nucleotide sequence ID" value="NZ_JBGEDP010000001.1"/>
</dbReference>
<dbReference type="EMBL" id="JBGEDP010000001">
    <property type="protein sequence ID" value="MEY8015599.1"/>
    <property type="molecule type" value="Genomic_DNA"/>
</dbReference>
<reference evidence="1 2" key="1">
    <citation type="submission" date="2024-08" db="EMBL/GenBank/DDBJ databases">
        <title>Mycobacterium servetensis sp. nov., a novel rapid-growing mycobacterial species recovered from a human patient in Zaragoza, Spain.</title>
        <authorList>
            <person name="Tristancho-Baro A.I."/>
            <person name="Buenestado-Serrano S."/>
            <person name="Garcia De Viedma D."/>
            <person name="Milagro-Beamonte A."/>
            <person name="Burillo N."/>
            <person name="Sanz S."/>
            <person name="Lopez-Calleja A.I."/>
            <person name="Penas-Utrilla D."/>
            <person name="Guardingo M."/>
            <person name="Garcia M.J."/>
            <person name="Vinuelas-Bayon J."/>
        </authorList>
    </citation>
    <scope>NUCLEOTIDE SEQUENCE [LARGE SCALE GENOMIC DNA]</scope>
    <source>
        <strain evidence="2">HUMS_12744610</strain>
    </source>
</reference>
<proteinExistence type="predicted"/>
<keyword evidence="1" id="KW-0378">Hydrolase</keyword>
<gene>
    <name evidence="1" type="ORF">AB8998_11560</name>
</gene>
<accession>A0ABV4BZ71</accession>
<dbReference type="Proteomes" id="UP001564760">
    <property type="component" value="Unassembled WGS sequence"/>
</dbReference>
<protein>
    <submittedName>
        <fullName evidence="1">Alpha/beta fold hydrolase</fullName>
    </submittedName>
</protein>